<keyword evidence="1" id="KW-1005">Bacterial flagellum biogenesis</keyword>
<comment type="caution">
    <text evidence="3">The sequence shown here is derived from an EMBL/GenBank/DDBJ whole genome shotgun (WGS) entry which is preliminary data.</text>
</comment>
<dbReference type="AlphaFoldDB" id="A0A9X3CLJ7"/>
<evidence type="ECO:0000313" key="4">
    <source>
        <dbReference type="Proteomes" id="UP001155587"/>
    </source>
</evidence>
<keyword evidence="4" id="KW-1185">Reference proteome</keyword>
<evidence type="ECO:0000256" key="1">
    <source>
        <dbReference type="ARBA" id="ARBA00022795"/>
    </source>
</evidence>
<dbReference type="Proteomes" id="UP001155587">
    <property type="component" value="Unassembled WGS sequence"/>
</dbReference>
<name>A0A9X3CLJ7_9VIBR</name>
<proteinExistence type="predicted"/>
<dbReference type="EMBL" id="JAKRRY010000001">
    <property type="protein sequence ID" value="MCW8344625.1"/>
    <property type="molecule type" value="Genomic_DNA"/>
</dbReference>
<dbReference type="Pfam" id="PF10135">
    <property type="entry name" value="Rod-binding"/>
    <property type="match status" value="1"/>
</dbReference>
<evidence type="ECO:0000313" key="3">
    <source>
        <dbReference type="EMBL" id="MCW8344625.1"/>
    </source>
</evidence>
<dbReference type="RefSeq" id="WP_265673053.1">
    <property type="nucleotide sequence ID" value="NZ_JAKRRY010000001.1"/>
</dbReference>
<protein>
    <submittedName>
        <fullName evidence="3">Rod-binding protein</fullName>
    </submittedName>
</protein>
<organism evidence="3 4">
    <name type="scientific">Vibrio qingdaonensis</name>
    <dbReference type="NCBI Taxonomy" id="2829491"/>
    <lineage>
        <taxon>Bacteria</taxon>
        <taxon>Pseudomonadati</taxon>
        <taxon>Pseudomonadota</taxon>
        <taxon>Gammaproteobacteria</taxon>
        <taxon>Vibrionales</taxon>
        <taxon>Vibrionaceae</taxon>
        <taxon>Vibrio</taxon>
    </lineage>
</organism>
<dbReference type="InterPro" id="IPR019301">
    <property type="entry name" value="Flagellar_prot_FlgJ_N"/>
</dbReference>
<evidence type="ECO:0000259" key="2">
    <source>
        <dbReference type="Pfam" id="PF10135"/>
    </source>
</evidence>
<gene>
    <name evidence="3" type="ORF">MD535_01095</name>
</gene>
<dbReference type="GO" id="GO:0044781">
    <property type="term" value="P:bacterial-type flagellum organization"/>
    <property type="evidence" value="ECO:0007669"/>
    <property type="project" value="UniProtKB-KW"/>
</dbReference>
<accession>A0A9X3CLJ7</accession>
<feature type="domain" description="Flagellar protein FlgJ N-terminal" evidence="2">
    <location>
        <begin position="146"/>
        <end position="197"/>
    </location>
</feature>
<sequence length="232" mass="25245">MIDSTALTSIAKHSIVERFVTAKIAADTNSNQQGQEGVPRLKPSVAAQSAVTPKIIVKQNIATSTVVKQNPIGLATQDAFQSSAQRAEPFSYPQLHNPSPLPHSSAPSHLYLDNVSLAQLKHDNSQQGLIAAAQQFEALFLQQMLKRMRAASEVLSDDDNPLSIKSAGMFQEMRDAQLAQQISQQSSFGLAEMIYKQLSAQVPDLGVQVSNTKQKTSQLMSVNEMTLAKEQE</sequence>
<reference evidence="3" key="1">
    <citation type="submission" date="2022-02" db="EMBL/GenBank/DDBJ databases">
        <title>Vibrio sp. nov, a new bacterium isolated from seawater.</title>
        <authorList>
            <person name="Yuan Y."/>
        </authorList>
    </citation>
    <scope>NUCLEOTIDE SEQUENCE</scope>
    <source>
        <strain evidence="3">ZSDZ65</strain>
    </source>
</reference>